<dbReference type="OMA" id="HFARQPP"/>
<protein>
    <submittedName>
        <fullName evidence="1">Uncharacterized protein</fullName>
    </submittedName>
</protein>
<dbReference type="OrthoDB" id="2799347at2759"/>
<accession>A0A060SQ24</accession>
<gene>
    <name evidence="1" type="ORF">BN946_scf184632.g10</name>
</gene>
<comment type="caution">
    <text evidence="1">The sequence shown here is derived from an EMBL/GenBank/DDBJ whole genome shotgun (WGS) entry which is preliminary data.</text>
</comment>
<name>A0A060SQ24_PYCCI</name>
<proteinExistence type="predicted"/>
<reference evidence="1" key="1">
    <citation type="submission" date="2014-01" db="EMBL/GenBank/DDBJ databases">
        <title>The genome of the white-rot fungus Pycnoporus cinnabarinus: a basidiomycete model with a versatile arsenal for lignocellulosic biomass breakdown.</title>
        <authorList>
            <person name="Levasseur A."/>
            <person name="Lomascolo A."/>
            <person name="Ruiz-Duenas F.J."/>
            <person name="Uzan E."/>
            <person name="Piumi F."/>
            <person name="Kues U."/>
            <person name="Ram A.F.J."/>
            <person name="Murat C."/>
            <person name="Haon M."/>
            <person name="Benoit I."/>
            <person name="Arfi Y."/>
            <person name="Chevret D."/>
            <person name="Drula E."/>
            <person name="Kwon M.J."/>
            <person name="Gouret P."/>
            <person name="Lesage-Meessen L."/>
            <person name="Lombard V."/>
            <person name="Mariette J."/>
            <person name="Noirot C."/>
            <person name="Park J."/>
            <person name="Patyshakuliyeva A."/>
            <person name="Wieneger R.A.B."/>
            <person name="Wosten H.A.B."/>
            <person name="Martin F."/>
            <person name="Coutinho P.M."/>
            <person name="de Vries R."/>
            <person name="Martinez A.T."/>
            <person name="Klopp C."/>
            <person name="Pontarotti P."/>
            <person name="Henrissat B."/>
            <person name="Record E."/>
        </authorList>
    </citation>
    <scope>NUCLEOTIDE SEQUENCE [LARGE SCALE GENOMIC DNA]</scope>
    <source>
        <strain evidence="1">BRFM137</strain>
    </source>
</reference>
<dbReference type="Proteomes" id="UP000029665">
    <property type="component" value="Unassembled WGS sequence"/>
</dbReference>
<sequence length="137" mass="16052">MHEFVRELRRVSSNARYDDHDDGEYDVFYYYPSRNELLQFPADFRDIEDDASSEYTIYDEGMKIVSPTYTIDPEFSFADNVDDGPVASMGYSRTFQLGLFSQSSRITKRLDAFIEKTLATIRSFRQHFTRQPSPRQG</sequence>
<dbReference type="EMBL" id="CCBP010000183">
    <property type="protein sequence ID" value="CDO74553.1"/>
    <property type="molecule type" value="Genomic_DNA"/>
</dbReference>
<evidence type="ECO:0000313" key="1">
    <source>
        <dbReference type="EMBL" id="CDO74553.1"/>
    </source>
</evidence>
<dbReference type="AlphaFoldDB" id="A0A060SQ24"/>
<organism evidence="1 2">
    <name type="scientific">Pycnoporus cinnabarinus</name>
    <name type="common">Cinnabar-red polypore</name>
    <name type="synonym">Trametes cinnabarina</name>
    <dbReference type="NCBI Taxonomy" id="5643"/>
    <lineage>
        <taxon>Eukaryota</taxon>
        <taxon>Fungi</taxon>
        <taxon>Dikarya</taxon>
        <taxon>Basidiomycota</taxon>
        <taxon>Agaricomycotina</taxon>
        <taxon>Agaricomycetes</taxon>
        <taxon>Polyporales</taxon>
        <taxon>Polyporaceae</taxon>
        <taxon>Trametes</taxon>
    </lineage>
</organism>
<evidence type="ECO:0000313" key="2">
    <source>
        <dbReference type="Proteomes" id="UP000029665"/>
    </source>
</evidence>
<dbReference type="HOGENOM" id="CLU_1866172_0_0_1"/>
<keyword evidence="2" id="KW-1185">Reference proteome</keyword>